<feature type="region of interest" description="Disordered" evidence="1">
    <location>
        <begin position="87"/>
        <end position="117"/>
    </location>
</feature>
<dbReference type="AlphaFoldDB" id="A0A510UQ41"/>
<evidence type="ECO:0000256" key="1">
    <source>
        <dbReference type="SAM" id="MobiDB-lite"/>
    </source>
</evidence>
<evidence type="ECO:0000313" key="4">
    <source>
        <dbReference type="Proteomes" id="UP000321386"/>
    </source>
</evidence>
<evidence type="ECO:0000256" key="2">
    <source>
        <dbReference type="SAM" id="Phobius"/>
    </source>
</evidence>
<keyword evidence="4" id="KW-1185">Reference proteome</keyword>
<feature type="transmembrane region" description="Helical" evidence="2">
    <location>
        <begin position="59"/>
        <end position="79"/>
    </location>
</feature>
<evidence type="ECO:0000313" key="3">
    <source>
        <dbReference type="EMBL" id="GEK16793.1"/>
    </source>
</evidence>
<dbReference type="EMBL" id="BJUA01000002">
    <property type="protein sequence ID" value="GEK16793.1"/>
    <property type="molecule type" value="Genomic_DNA"/>
</dbReference>
<keyword evidence="2" id="KW-1133">Transmembrane helix</keyword>
<proteinExistence type="predicted"/>
<keyword evidence="2" id="KW-0472">Membrane</keyword>
<feature type="transmembrane region" description="Helical" evidence="2">
    <location>
        <begin position="25"/>
        <end position="47"/>
    </location>
</feature>
<dbReference type="Proteomes" id="UP000321386">
    <property type="component" value="Unassembled WGS sequence"/>
</dbReference>
<protein>
    <submittedName>
        <fullName evidence="3">Uncharacterized protein</fullName>
    </submittedName>
</protein>
<reference evidence="3 4" key="1">
    <citation type="submission" date="2019-07" db="EMBL/GenBank/DDBJ databases">
        <title>Whole genome shotgun sequence of Cellulomonas persica NBRC 101101.</title>
        <authorList>
            <person name="Hosoyama A."/>
            <person name="Uohara A."/>
            <person name="Ohji S."/>
            <person name="Ichikawa N."/>
        </authorList>
    </citation>
    <scope>NUCLEOTIDE SEQUENCE [LARGE SCALE GENOMIC DNA]</scope>
    <source>
        <strain evidence="3 4">NBRC 101101</strain>
    </source>
</reference>
<name>A0A510UQ41_9CELL</name>
<organism evidence="3 4">
    <name type="scientific">Cellulomonas persica</name>
    <dbReference type="NCBI Taxonomy" id="76861"/>
    <lineage>
        <taxon>Bacteria</taxon>
        <taxon>Bacillati</taxon>
        <taxon>Actinomycetota</taxon>
        <taxon>Actinomycetes</taxon>
        <taxon>Micrococcales</taxon>
        <taxon>Cellulomonadaceae</taxon>
        <taxon>Cellulomonas</taxon>
    </lineage>
</organism>
<accession>A0A510UQ41</accession>
<feature type="compositionally biased region" description="Pro residues" evidence="1">
    <location>
        <begin position="7"/>
        <end position="17"/>
    </location>
</feature>
<feature type="region of interest" description="Disordered" evidence="1">
    <location>
        <begin position="1"/>
        <end position="21"/>
    </location>
</feature>
<keyword evidence="2" id="KW-0812">Transmembrane</keyword>
<dbReference type="RefSeq" id="WP_146805085.1">
    <property type="nucleotide sequence ID" value="NZ_BJUA01000002.1"/>
</dbReference>
<comment type="caution">
    <text evidence="3">The sequence shown here is derived from an EMBL/GenBank/DDBJ whole genome shotgun (WGS) entry which is preliminary data.</text>
</comment>
<sequence length="117" mass="12696">MSEPEPAHGPGPDPLPPRRGSQAEVAAWVAGSVVLLCVLLAYVSYLVHAVARRDKDDALSFFFAVLAFPGIILALRWTVRQALHASRRPAPPAPPVIDELRTHASFADDADPPPTRW</sequence>
<gene>
    <name evidence="3" type="ORF">CPE01_05260</name>
</gene>